<sequence>MSFIIQAEAAVATATRTIAVIASAYQTACLRKLSVSRRQSSLRSILARNLPNIQGSLLTRDSAQP</sequence>
<evidence type="ECO:0000313" key="1">
    <source>
        <dbReference type="EMBL" id="OIQ72699.1"/>
    </source>
</evidence>
<dbReference type="EMBL" id="MLJW01003162">
    <property type="protein sequence ID" value="OIQ72699.1"/>
    <property type="molecule type" value="Genomic_DNA"/>
</dbReference>
<organism evidence="1">
    <name type="scientific">mine drainage metagenome</name>
    <dbReference type="NCBI Taxonomy" id="410659"/>
    <lineage>
        <taxon>unclassified sequences</taxon>
        <taxon>metagenomes</taxon>
        <taxon>ecological metagenomes</taxon>
    </lineage>
</organism>
<reference evidence="1" key="1">
    <citation type="submission" date="2016-10" db="EMBL/GenBank/DDBJ databases">
        <title>Sequence of Gallionella enrichment culture.</title>
        <authorList>
            <person name="Poehlein A."/>
            <person name="Muehling M."/>
            <person name="Daniel R."/>
        </authorList>
    </citation>
    <scope>NUCLEOTIDE SEQUENCE</scope>
</reference>
<gene>
    <name evidence="1" type="ORF">GALL_456690</name>
</gene>
<proteinExistence type="predicted"/>
<protein>
    <submittedName>
        <fullName evidence="1">Uncharacterized protein</fullName>
    </submittedName>
</protein>
<comment type="caution">
    <text evidence="1">The sequence shown here is derived from an EMBL/GenBank/DDBJ whole genome shotgun (WGS) entry which is preliminary data.</text>
</comment>
<accession>A0A1J5Q5G1</accession>
<name>A0A1J5Q5G1_9ZZZZ</name>
<dbReference type="AlphaFoldDB" id="A0A1J5Q5G1"/>